<dbReference type="Pfam" id="PF04613">
    <property type="entry name" value="LpxD"/>
    <property type="match status" value="1"/>
</dbReference>
<dbReference type="KEGG" id="hhg:XM38_031510"/>
<dbReference type="InterPro" id="IPR011004">
    <property type="entry name" value="Trimer_LpxA-like_sf"/>
</dbReference>
<feature type="active site" description="Proton acceptor" evidence="7">
    <location>
        <position position="247"/>
    </location>
</feature>
<evidence type="ECO:0000256" key="6">
    <source>
        <dbReference type="ARBA" id="ARBA00023315"/>
    </source>
</evidence>
<dbReference type="UniPathway" id="UPA00973"/>
<keyword evidence="1 7" id="KW-0444">Lipid biosynthesis</keyword>
<dbReference type="InterPro" id="IPR001451">
    <property type="entry name" value="Hexapep"/>
</dbReference>
<protein>
    <recommendedName>
        <fullName evidence="7">UDP-3-O-acylglucosamine N-acyltransferase</fullName>
        <ecNumber evidence="7">2.3.1.191</ecNumber>
    </recommendedName>
</protein>
<evidence type="ECO:0000256" key="3">
    <source>
        <dbReference type="ARBA" id="ARBA00022679"/>
    </source>
</evidence>
<feature type="domain" description="UDP-3-O-[3-hydroxymyristoyl] glucosamine N-acyltransferase non-repeat region" evidence="8">
    <location>
        <begin position="25"/>
        <end position="96"/>
    </location>
</feature>
<keyword evidence="2 7" id="KW-0441">Lipid A biosynthesis</keyword>
<dbReference type="RefSeq" id="WP_080807088.1">
    <property type="nucleotide sequence ID" value="NZ_CP021983.2"/>
</dbReference>
<dbReference type="AlphaFoldDB" id="A0A1Z3HPV3"/>
<dbReference type="GO" id="GO:0009245">
    <property type="term" value="P:lipid A biosynthetic process"/>
    <property type="evidence" value="ECO:0007669"/>
    <property type="project" value="UniProtKB-UniRule"/>
</dbReference>
<dbReference type="InterPro" id="IPR020573">
    <property type="entry name" value="UDP_GlcNAc_AcTrfase_non-rep"/>
</dbReference>
<comment type="similarity">
    <text evidence="7">Belongs to the transferase hexapeptide repeat family. LpxD subfamily.</text>
</comment>
<evidence type="ECO:0000259" key="8">
    <source>
        <dbReference type="Pfam" id="PF04613"/>
    </source>
</evidence>
<evidence type="ECO:0000256" key="4">
    <source>
        <dbReference type="ARBA" id="ARBA00022737"/>
    </source>
</evidence>
<evidence type="ECO:0000256" key="5">
    <source>
        <dbReference type="ARBA" id="ARBA00023098"/>
    </source>
</evidence>
<dbReference type="GO" id="GO:0043886">
    <property type="term" value="F:structural constituent of carboxysome shell"/>
    <property type="evidence" value="ECO:0007669"/>
    <property type="project" value="UniProtKB-ARBA"/>
</dbReference>
<proteinExistence type="inferred from homology"/>
<dbReference type="GO" id="GO:0016020">
    <property type="term" value="C:membrane"/>
    <property type="evidence" value="ECO:0007669"/>
    <property type="project" value="GOC"/>
</dbReference>
<dbReference type="Gene3D" id="2.160.10.10">
    <property type="entry name" value="Hexapeptide repeat proteins"/>
    <property type="match status" value="1"/>
</dbReference>
<dbReference type="Gene3D" id="3.40.1390.10">
    <property type="entry name" value="MurE/MurF, N-terminal domain"/>
    <property type="match status" value="1"/>
</dbReference>
<dbReference type="GO" id="GO:0103118">
    <property type="term" value="F:UDP-3-O-[(3R)-3-hydroxyacyl]-glucosamine N-acyltransferase activity"/>
    <property type="evidence" value="ECO:0007669"/>
    <property type="project" value="UniProtKB-EC"/>
</dbReference>
<keyword evidence="5 7" id="KW-0443">Lipid metabolism</keyword>
<accession>A0A1Z3HPV3</accession>
<keyword evidence="10" id="KW-1185">Reference proteome</keyword>
<dbReference type="SUPFAM" id="SSF51161">
    <property type="entry name" value="Trimeric LpxA-like enzymes"/>
    <property type="match status" value="1"/>
</dbReference>
<keyword evidence="4 7" id="KW-0677">Repeat</keyword>
<dbReference type="OrthoDB" id="9784739at2"/>
<evidence type="ECO:0000256" key="2">
    <source>
        <dbReference type="ARBA" id="ARBA00022556"/>
    </source>
</evidence>
<organism evidence="9 10">
    <name type="scientific">Halomicronema hongdechloris C2206</name>
    <dbReference type="NCBI Taxonomy" id="1641165"/>
    <lineage>
        <taxon>Bacteria</taxon>
        <taxon>Bacillati</taxon>
        <taxon>Cyanobacteriota</taxon>
        <taxon>Cyanophyceae</taxon>
        <taxon>Nodosilineales</taxon>
        <taxon>Nodosilineaceae</taxon>
        <taxon>Halomicronema</taxon>
    </lineage>
</organism>
<gene>
    <name evidence="7" type="primary">lpxD</name>
    <name evidence="9" type="ORF">XM38_031510</name>
</gene>
<sequence length="345" mass="36201">MKFSALAQHLGPVEATSLAQPPQQDPEITGVMAVDSATAGTLSYIEGDKFAAQIEQTAASALILPTDETLQGRARARGIAWVSCRDPRLAFARAIAQFYRPFRPQPGIHPTAVIDASVTYGKNLSVGAHAVIQAGVTLGDDVCIHPNVVIYPGASIGDHTVLHASCVIHERSQIGRDCVIHCGAVIGSEGFGFVATAQGWEKMEQSGRTVLEDGVEVGCNAAIDRPAVGETRIGRNTKIDNLVQVGHGCQVGEAVAMAAQVGLGGSSRIGHRVLLGGQAGVANQSRVGDGAIATAQTGVNGHVDPGQVVSGTPAVPHKIYLKVSAIYSRLPEMYRLFRRLQRHSS</sequence>
<evidence type="ECO:0000313" key="10">
    <source>
        <dbReference type="Proteomes" id="UP000191901"/>
    </source>
</evidence>
<dbReference type="PANTHER" id="PTHR43378:SF2">
    <property type="entry name" value="UDP-3-O-ACYLGLUCOSAMINE N-ACYLTRANSFERASE 1, MITOCHONDRIAL-RELATED"/>
    <property type="match status" value="1"/>
</dbReference>
<dbReference type="Proteomes" id="UP000191901">
    <property type="component" value="Chromosome"/>
</dbReference>
<comment type="function">
    <text evidence="7">Catalyzes the N-acylation of UDP-3-O-acylglucosamine using 3-hydroxyacyl-ACP as the acyl donor. Is involved in the biosynthesis of lipid A, a phosphorylated glycolipid that anchors the lipopolysaccharide to the outer membrane of the cell.</text>
</comment>
<evidence type="ECO:0000313" key="9">
    <source>
        <dbReference type="EMBL" id="ASC72197.1"/>
    </source>
</evidence>
<comment type="pathway">
    <text evidence="7">Bacterial outer membrane biogenesis; LPS lipid A biosynthesis.</text>
</comment>
<dbReference type="Pfam" id="PF00132">
    <property type="entry name" value="Hexapep"/>
    <property type="match status" value="1"/>
</dbReference>
<dbReference type="CDD" id="cd03352">
    <property type="entry name" value="LbH_LpxD"/>
    <property type="match status" value="1"/>
</dbReference>
<dbReference type="GO" id="GO:0031470">
    <property type="term" value="C:carboxysome"/>
    <property type="evidence" value="ECO:0007669"/>
    <property type="project" value="UniProtKB-ARBA"/>
</dbReference>
<dbReference type="EMBL" id="CP021983">
    <property type="protein sequence ID" value="ASC72197.1"/>
    <property type="molecule type" value="Genomic_DNA"/>
</dbReference>
<dbReference type="EC" id="2.3.1.191" evidence="7"/>
<dbReference type="STRING" id="1641165.XM38_07220"/>
<name>A0A1Z3HPV3_9CYAN</name>
<keyword evidence="3 7" id="KW-0808">Transferase</keyword>
<dbReference type="InterPro" id="IPR007691">
    <property type="entry name" value="LpxD"/>
</dbReference>
<dbReference type="PANTHER" id="PTHR43378">
    <property type="entry name" value="UDP-3-O-ACYLGLUCOSAMINE N-ACYLTRANSFERASE"/>
    <property type="match status" value="1"/>
</dbReference>
<dbReference type="HAMAP" id="MF_00523">
    <property type="entry name" value="LpxD"/>
    <property type="match status" value="1"/>
</dbReference>
<dbReference type="NCBIfam" id="TIGR01853">
    <property type="entry name" value="lipid_A_lpxD"/>
    <property type="match status" value="1"/>
</dbReference>
<dbReference type="NCBIfam" id="NF002060">
    <property type="entry name" value="PRK00892.1"/>
    <property type="match status" value="1"/>
</dbReference>
<dbReference type="GO" id="GO:0016410">
    <property type="term" value="F:N-acyltransferase activity"/>
    <property type="evidence" value="ECO:0007669"/>
    <property type="project" value="InterPro"/>
</dbReference>
<keyword evidence="6 7" id="KW-0012">Acyltransferase</keyword>
<reference evidence="9 10" key="1">
    <citation type="journal article" date="2016" name="Biochim. Biophys. Acta">
        <title>Characterization of red-shifted phycobilisomes isolated from the chlorophyll f-containing cyanobacterium Halomicronema hongdechloris.</title>
        <authorList>
            <person name="Li Y."/>
            <person name="Lin Y."/>
            <person name="Garvey C.J."/>
            <person name="Birch D."/>
            <person name="Corkery R.W."/>
            <person name="Loughlin P.C."/>
            <person name="Scheer H."/>
            <person name="Willows R.D."/>
            <person name="Chen M."/>
        </authorList>
    </citation>
    <scope>NUCLEOTIDE SEQUENCE [LARGE SCALE GENOMIC DNA]</scope>
    <source>
        <strain evidence="9 10">C2206</strain>
    </source>
</reference>
<evidence type="ECO:0000256" key="7">
    <source>
        <dbReference type="HAMAP-Rule" id="MF_00523"/>
    </source>
</evidence>
<evidence type="ECO:0000256" key="1">
    <source>
        <dbReference type="ARBA" id="ARBA00022516"/>
    </source>
</evidence>
<comment type="subunit">
    <text evidence="7">Homotrimer.</text>
</comment>
<comment type="catalytic activity">
    <reaction evidence="7">
        <text>a UDP-3-O-[(3R)-3-hydroxyacyl]-alpha-D-glucosamine + a (3R)-hydroxyacyl-[ACP] = a UDP-2-N,3-O-bis[(3R)-3-hydroxyacyl]-alpha-D-glucosamine + holo-[ACP] + H(+)</text>
        <dbReference type="Rhea" id="RHEA:53836"/>
        <dbReference type="Rhea" id="RHEA-COMP:9685"/>
        <dbReference type="Rhea" id="RHEA-COMP:9945"/>
        <dbReference type="ChEBI" id="CHEBI:15378"/>
        <dbReference type="ChEBI" id="CHEBI:64479"/>
        <dbReference type="ChEBI" id="CHEBI:78827"/>
        <dbReference type="ChEBI" id="CHEBI:137740"/>
        <dbReference type="ChEBI" id="CHEBI:137748"/>
        <dbReference type="EC" id="2.3.1.191"/>
    </reaction>
</comment>